<accession>A0A5B0QXB1</accession>
<dbReference type="Proteomes" id="UP000324748">
    <property type="component" value="Unassembled WGS sequence"/>
</dbReference>
<reference evidence="1 2" key="1">
    <citation type="submission" date="2019-05" db="EMBL/GenBank/DDBJ databases">
        <title>Emergence of the Ug99 lineage of the wheat stem rust pathogen through somatic hybridization.</title>
        <authorList>
            <person name="Li F."/>
            <person name="Upadhyaya N.M."/>
            <person name="Sperschneider J."/>
            <person name="Matny O."/>
            <person name="Nguyen-Phuc H."/>
            <person name="Mago R."/>
            <person name="Raley C."/>
            <person name="Miller M.E."/>
            <person name="Silverstein K.A.T."/>
            <person name="Henningsen E."/>
            <person name="Hirsch C.D."/>
            <person name="Visser B."/>
            <person name="Pretorius Z.A."/>
            <person name="Steffenson B.J."/>
            <person name="Schwessinger B."/>
            <person name="Dodds P.N."/>
            <person name="Figueroa M."/>
        </authorList>
    </citation>
    <scope>NUCLEOTIDE SEQUENCE [LARGE SCALE GENOMIC DNA]</scope>
    <source>
        <strain evidence="1">21-0</strain>
    </source>
</reference>
<keyword evidence="2" id="KW-1185">Reference proteome</keyword>
<dbReference type="AlphaFoldDB" id="A0A5B0QXB1"/>
<protein>
    <submittedName>
        <fullName evidence="1">Uncharacterized protein</fullName>
    </submittedName>
</protein>
<comment type="caution">
    <text evidence="1">The sequence shown here is derived from an EMBL/GenBank/DDBJ whole genome shotgun (WGS) entry which is preliminary data.</text>
</comment>
<sequence>MVDLVIFDVETPCDPSVNINSESALLNHRRTYKKASIFSLLPTHHWLLIHQLASDSSSRTQPNHPLSDIDLSQKHQILSFFDLVKELSSKRITLPDSIW</sequence>
<dbReference type="EMBL" id="VSWC01000002">
    <property type="protein sequence ID" value="KAA1117553.1"/>
    <property type="molecule type" value="Genomic_DNA"/>
</dbReference>
<gene>
    <name evidence="1" type="ORF">PGT21_014504</name>
</gene>
<evidence type="ECO:0000313" key="1">
    <source>
        <dbReference type="EMBL" id="KAA1117553.1"/>
    </source>
</evidence>
<proteinExistence type="predicted"/>
<evidence type="ECO:0000313" key="2">
    <source>
        <dbReference type="Proteomes" id="UP000324748"/>
    </source>
</evidence>
<organism evidence="1 2">
    <name type="scientific">Puccinia graminis f. sp. tritici</name>
    <dbReference type="NCBI Taxonomy" id="56615"/>
    <lineage>
        <taxon>Eukaryota</taxon>
        <taxon>Fungi</taxon>
        <taxon>Dikarya</taxon>
        <taxon>Basidiomycota</taxon>
        <taxon>Pucciniomycotina</taxon>
        <taxon>Pucciniomycetes</taxon>
        <taxon>Pucciniales</taxon>
        <taxon>Pucciniaceae</taxon>
        <taxon>Puccinia</taxon>
    </lineage>
</organism>
<name>A0A5B0QXB1_PUCGR</name>